<feature type="compositionally biased region" description="Low complexity" evidence="1">
    <location>
        <begin position="412"/>
        <end position="435"/>
    </location>
</feature>
<feature type="compositionally biased region" description="Low complexity" evidence="1">
    <location>
        <begin position="329"/>
        <end position="347"/>
    </location>
</feature>
<feature type="region of interest" description="Disordered" evidence="1">
    <location>
        <begin position="374"/>
        <end position="514"/>
    </location>
</feature>
<organism evidence="2">
    <name type="scientific">Cryptomonas curvata</name>
    <dbReference type="NCBI Taxonomy" id="233186"/>
    <lineage>
        <taxon>Eukaryota</taxon>
        <taxon>Cryptophyceae</taxon>
        <taxon>Cryptomonadales</taxon>
        <taxon>Cryptomonadaceae</taxon>
        <taxon>Cryptomonas</taxon>
    </lineage>
</organism>
<feature type="region of interest" description="Disordered" evidence="1">
    <location>
        <begin position="217"/>
        <end position="238"/>
    </location>
</feature>
<accession>A0A7S0MI93</accession>
<feature type="compositionally biased region" description="Polar residues" evidence="1">
    <location>
        <begin position="385"/>
        <end position="400"/>
    </location>
</feature>
<feature type="compositionally biased region" description="Polar residues" evidence="1">
    <location>
        <begin position="442"/>
        <end position="452"/>
    </location>
</feature>
<dbReference type="AlphaFoldDB" id="A0A7S0MI93"/>
<name>A0A7S0MI93_9CRYP</name>
<evidence type="ECO:0000313" key="2">
    <source>
        <dbReference type="EMBL" id="CAD8642228.1"/>
    </source>
</evidence>
<proteinExistence type="predicted"/>
<feature type="compositionally biased region" description="Basic and acidic residues" evidence="1">
    <location>
        <begin position="474"/>
        <end position="484"/>
    </location>
</feature>
<gene>
    <name evidence="2" type="ORF">CCUR1050_LOCUS19912</name>
</gene>
<protein>
    <submittedName>
        <fullName evidence="2">Uncharacterized protein</fullName>
    </submittedName>
</protein>
<dbReference type="EMBL" id="HBEZ01036264">
    <property type="protein sequence ID" value="CAD8642228.1"/>
    <property type="molecule type" value="Transcribed_RNA"/>
</dbReference>
<reference evidence="2" key="1">
    <citation type="submission" date="2021-01" db="EMBL/GenBank/DDBJ databases">
        <authorList>
            <person name="Corre E."/>
            <person name="Pelletier E."/>
            <person name="Niang G."/>
            <person name="Scheremetjew M."/>
            <person name="Finn R."/>
            <person name="Kale V."/>
            <person name="Holt S."/>
            <person name="Cochrane G."/>
            <person name="Meng A."/>
            <person name="Brown T."/>
            <person name="Cohen L."/>
        </authorList>
    </citation>
    <scope>NUCLEOTIDE SEQUENCE</scope>
    <source>
        <strain evidence="2">CCAP979/52</strain>
    </source>
</reference>
<sequence length="514" mass="57928">MQEVPIQINWFNTSLSNFDYQTNADWTGFDFDDNFNQEDEGQLQNQPILLDEADLLKRLRKELTRDTPVIPTALFDFYDNCKNHFHLEFMALLKALIANVETAKKLEEQCKAGKLLNFYKFELSSKLNFGKHPICQDAATECNARLKQLIQEFGMSLQVETQLARNLTANELSCKLKTCGEDFLEFGKQEWIKQCMITSRFNILDQHFAVKGQRIEVSESPEPGAADEDEAVELRADPRSSPEITQFELFKMSTYLFSVAVDDSRKMVDKDIRNRRAQITSDKEKAANKKAVQHEVDLRADAIKPKDAVITLSQRFAMLDARIDELKKAQTGTEAQAPTTAAAQPTELADADDDHEQNIRRLTVIEERLRILETSDQAAKPHPSKNVQAADSAETQQSAHQARRVKKRRTEATTSEATTTTLAPTSPRMTTSSSLPPRPTTQNNVNGNAKQTNGRHPRAPTGQGRRGNDQNNGDARRTQDERQRPQSADRQSGQPRFQRGNGNGRGRGRGPARA</sequence>
<feature type="region of interest" description="Disordered" evidence="1">
    <location>
        <begin position="329"/>
        <end position="356"/>
    </location>
</feature>
<evidence type="ECO:0000256" key="1">
    <source>
        <dbReference type="SAM" id="MobiDB-lite"/>
    </source>
</evidence>